<reference evidence="2" key="1">
    <citation type="journal article" date="2020" name="Cell">
        <title>Large-Scale Comparative Analyses of Tick Genomes Elucidate Their Genetic Diversity and Vector Capacities.</title>
        <authorList>
            <consortium name="Tick Genome and Microbiome Consortium (TIGMIC)"/>
            <person name="Jia N."/>
            <person name="Wang J."/>
            <person name="Shi W."/>
            <person name="Du L."/>
            <person name="Sun Y."/>
            <person name="Zhan W."/>
            <person name="Jiang J.F."/>
            <person name="Wang Q."/>
            <person name="Zhang B."/>
            <person name="Ji P."/>
            <person name="Bell-Sakyi L."/>
            <person name="Cui X.M."/>
            <person name="Yuan T.T."/>
            <person name="Jiang B.G."/>
            <person name="Yang W.F."/>
            <person name="Lam T.T."/>
            <person name="Chang Q.C."/>
            <person name="Ding S.J."/>
            <person name="Wang X.J."/>
            <person name="Zhu J.G."/>
            <person name="Ruan X.D."/>
            <person name="Zhao L."/>
            <person name="Wei J.T."/>
            <person name="Ye R.Z."/>
            <person name="Que T.C."/>
            <person name="Du C.H."/>
            <person name="Zhou Y.H."/>
            <person name="Cheng J.X."/>
            <person name="Dai P.F."/>
            <person name="Guo W.B."/>
            <person name="Han X.H."/>
            <person name="Huang E.J."/>
            <person name="Li L.F."/>
            <person name="Wei W."/>
            <person name="Gao Y.C."/>
            <person name="Liu J.Z."/>
            <person name="Shao H.Z."/>
            <person name="Wang X."/>
            <person name="Wang C.C."/>
            <person name="Yang T.C."/>
            <person name="Huo Q.B."/>
            <person name="Li W."/>
            <person name="Chen H.Y."/>
            <person name="Chen S.E."/>
            <person name="Zhou L.G."/>
            <person name="Ni X.B."/>
            <person name="Tian J.H."/>
            <person name="Sheng Y."/>
            <person name="Liu T."/>
            <person name="Pan Y.S."/>
            <person name="Xia L.Y."/>
            <person name="Li J."/>
            <person name="Zhao F."/>
            <person name="Cao W.C."/>
        </authorList>
    </citation>
    <scope>NUCLEOTIDE SEQUENCE</scope>
    <source>
        <strain evidence="2">Rmic-2018</strain>
    </source>
</reference>
<gene>
    <name evidence="2" type="ORF">HPB51_022868</name>
</gene>
<accession>A0A9J6DRB6</accession>
<organism evidence="2 3">
    <name type="scientific">Rhipicephalus microplus</name>
    <name type="common">Cattle tick</name>
    <name type="synonym">Boophilus microplus</name>
    <dbReference type="NCBI Taxonomy" id="6941"/>
    <lineage>
        <taxon>Eukaryota</taxon>
        <taxon>Metazoa</taxon>
        <taxon>Ecdysozoa</taxon>
        <taxon>Arthropoda</taxon>
        <taxon>Chelicerata</taxon>
        <taxon>Arachnida</taxon>
        <taxon>Acari</taxon>
        <taxon>Parasitiformes</taxon>
        <taxon>Ixodida</taxon>
        <taxon>Ixodoidea</taxon>
        <taxon>Ixodidae</taxon>
        <taxon>Rhipicephalinae</taxon>
        <taxon>Rhipicephalus</taxon>
        <taxon>Boophilus</taxon>
    </lineage>
</organism>
<dbReference type="Proteomes" id="UP000821866">
    <property type="component" value="Chromosome 6"/>
</dbReference>
<dbReference type="AlphaFoldDB" id="A0A9J6DRB6"/>
<evidence type="ECO:0000313" key="2">
    <source>
        <dbReference type="EMBL" id="KAH8024384.1"/>
    </source>
</evidence>
<evidence type="ECO:0000313" key="3">
    <source>
        <dbReference type="Proteomes" id="UP000821866"/>
    </source>
</evidence>
<dbReference type="EMBL" id="JABSTU010000008">
    <property type="protein sequence ID" value="KAH8024384.1"/>
    <property type="molecule type" value="Genomic_DNA"/>
</dbReference>
<name>A0A9J6DRB6_RHIMP</name>
<feature type="compositionally biased region" description="Low complexity" evidence="1">
    <location>
        <begin position="39"/>
        <end position="56"/>
    </location>
</feature>
<feature type="region of interest" description="Disordered" evidence="1">
    <location>
        <begin position="19"/>
        <end position="60"/>
    </location>
</feature>
<proteinExistence type="predicted"/>
<protein>
    <submittedName>
        <fullName evidence="2">Uncharacterized protein</fullName>
    </submittedName>
</protein>
<keyword evidence="3" id="KW-1185">Reference proteome</keyword>
<comment type="caution">
    <text evidence="2">The sequence shown here is derived from an EMBL/GenBank/DDBJ whole genome shotgun (WGS) entry which is preliminary data.</text>
</comment>
<reference evidence="2" key="2">
    <citation type="submission" date="2021-09" db="EMBL/GenBank/DDBJ databases">
        <authorList>
            <person name="Jia N."/>
            <person name="Wang J."/>
            <person name="Shi W."/>
            <person name="Du L."/>
            <person name="Sun Y."/>
            <person name="Zhan W."/>
            <person name="Jiang J."/>
            <person name="Wang Q."/>
            <person name="Zhang B."/>
            <person name="Ji P."/>
            <person name="Sakyi L.B."/>
            <person name="Cui X."/>
            <person name="Yuan T."/>
            <person name="Jiang B."/>
            <person name="Yang W."/>
            <person name="Lam T.T.-Y."/>
            <person name="Chang Q."/>
            <person name="Ding S."/>
            <person name="Wang X."/>
            <person name="Zhu J."/>
            <person name="Ruan X."/>
            <person name="Zhao L."/>
            <person name="Wei J."/>
            <person name="Que T."/>
            <person name="Du C."/>
            <person name="Cheng J."/>
            <person name="Dai P."/>
            <person name="Han X."/>
            <person name="Huang E."/>
            <person name="Gao Y."/>
            <person name="Liu J."/>
            <person name="Shao H."/>
            <person name="Ye R."/>
            <person name="Li L."/>
            <person name="Wei W."/>
            <person name="Wang X."/>
            <person name="Wang C."/>
            <person name="Huo Q."/>
            <person name="Li W."/>
            <person name="Guo W."/>
            <person name="Chen H."/>
            <person name="Chen S."/>
            <person name="Zhou L."/>
            <person name="Zhou L."/>
            <person name="Ni X."/>
            <person name="Tian J."/>
            <person name="Zhou Y."/>
            <person name="Sheng Y."/>
            <person name="Liu T."/>
            <person name="Pan Y."/>
            <person name="Xia L."/>
            <person name="Li J."/>
            <person name="Zhao F."/>
            <person name="Cao W."/>
        </authorList>
    </citation>
    <scope>NUCLEOTIDE SEQUENCE</scope>
    <source>
        <strain evidence="2">Rmic-2018</strain>
        <tissue evidence="2">Larvae</tissue>
    </source>
</reference>
<evidence type="ECO:0000256" key="1">
    <source>
        <dbReference type="SAM" id="MobiDB-lite"/>
    </source>
</evidence>
<sequence length="215" mass="24485">MKQIAALDTSNKEVMALKMDLPGRPMPTQQLAEERQCEQRPQQPQHQQAERAQTGRIRGRRLWQTRRRRLQWDRCSKGGSPKSLKERKMYERLNRIEGQHNATINAFNERFANIGSALQQIMVVLHQEDRKKAVLQQHLEQTTVRPDVIALQATLTAEFKFPVYKASAARRACGTRPVALVEGSAPWATLIPDPADPTWIGNSVTPNMTPDLDDD</sequence>